<evidence type="ECO:0008006" key="3">
    <source>
        <dbReference type="Google" id="ProtNLM"/>
    </source>
</evidence>
<dbReference type="OrthoDB" id="1144359at2"/>
<dbReference type="Proteomes" id="UP000323720">
    <property type="component" value="Unassembled WGS sequence"/>
</dbReference>
<dbReference type="AlphaFoldDB" id="A0A5D0QXJ2"/>
<evidence type="ECO:0000313" key="1">
    <source>
        <dbReference type="EMBL" id="TYB73188.1"/>
    </source>
</evidence>
<dbReference type="EMBL" id="VSKK01000007">
    <property type="protein sequence ID" value="TYB73188.1"/>
    <property type="molecule type" value="Genomic_DNA"/>
</dbReference>
<reference evidence="1 2" key="1">
    <citation type="submission" date="2019-08" db="EMBL/GenBank/DDBJ databases">
        <title>Genomes of Antarctic Bizionia species.</title>
        <authorList>
            <person name="Bowman J.P."/>
        </authorList>
    </citation>
    <scope>NUCLEOTIDE SEQUENCE [LARGE SCALE GENOMIC DNA]</scope>
    <source>
        <strain evidence="1 2">ADA-4</strain>
    </source>
</reference>
<gene>
    <name evidence="1" type="ORF">ES674_15185</name>
</gene>
<organism evidence="1 2">
    <name type="scientific">Bizionia myxarmorum</name>
    <dbReference type="NCBI Taxonomy" id="291186"/>
    <lineage>
        <taxon>Bacteria</taxon>
        <taxon>Pseudomonadati</taxon>
        <taxon>Bacteroidota</taxon>
        <taxon>Flavobacteriia</taxon>
        <taxon>Flavobacteriales</taxon>
        <taxon>Flavobacteriaceae</taxon>
        <taxon>Bizionia</taxon>
    </lineage>
</organism>
<name>A0A5D0QXJ2_9FLAO</name>
<proteinExistence type="predicted"/>
<comment type="caution">
    <text evidence="1">The sequence shown here is derived from an EMBL/GenBank/DDBJ whole genome shotgun (WGS) entry which is preliminary data.</text>
</comment>
<sequence>MPVIKKFHFGELTCYSHYAIAVMDRGITVTKELNKQLRDFAAEHYNGEKFVYITHRVNSYCVDPNIYYKTSKIENLMGFAIVFGETVRIDNSDFESAFISIPFKAFNSMDEAIAWADDLCDK</sequence>
<accession>A0A5D0QXJ2</accession>
<dbReference type="RefSeq" id="WP_148405472.1">
    <property type="nucleotide sequence ID" value="NZ_VSKK01000007.1"/>
</dbReference>
<evidence type="ECO:0000313" key="2">
    <source>
        <dbReference type="Proteomes" id="UP000323720"/>
    </source>
</evidence>
<keyword evidence="2" id="KW-1185">Reference proteome</keyword>
<protein>
    <recommendedName>
        <fullName evidence="3">STAS/SEC14 domain-containing protein</fullName>
    </recommendedName>
</protein>